<dbReference type="Proteomes" id="UP000002668">
    <property type="component" value="Genome"/>
</dbReference>
<dbReference type="AlphaFoldDB" id="E4ZXB0"/>
<dbReference type="InParanoid" id="E4ZXB0"/>
<sequence>MGTISTLVLVRKEIPTTTQPWELRNQIHACVVTEDYHLKGLRRPKKTKSIFQHSCKHRASLLYVCRQIYTKTALLPFQLNTWRFTSYVGIEVLHARLTAQQCRAIRSVCMHLKLNDHPNSRDTRSALIQRGAGNLVDLLPGLRSVGLEEYMKQLKAWMSGGGRQMKVYMDHYFGWRPPYLER</sequence>
<dbReference type="EMBL" id="FP929127">
    <property type="protein sequence ID" value="CBX95320.1"/>
    <property type="molecule type" value="Genomic_DNA"/>
</dbReference>
<dbReference type="VEuPathDB" id="FungiDB:LEMA_P024720.1"/>
<gene>
    <name evidence="1" type="ORF">LEMA_P024720.1</name>
</gene>
<reference evidence="2" key="1">
    <citation type="journal article" date="2011" name="Nat. Commun.">
        <title>Effector diversification within compartments of the Leptosphaeria maculans genome affected by Repeat-Induced Point mutations.</title>
        <authorList>
            <person name="Rouxel T."/>
            <person name="Grandaubert J."/>
            <person name="Hane J.K."/>
            <person name="Hoede C."/>
            <person name="van de Wouw A.P."/>
            <person name="Couloux A."/>
            <person name="Dominguez V."/>
            <person name="Anthouard V."/>
            <person name="Bally P."/>
            <person name="Bourras S."/>
            <person name="Cozijnsen A.J."/>
            <person name="Ciuffetti L.M."/>
            <person name="Degrave A."/>
            <person name="Dilmaghani A."/>
            <person name="Duret L."/>
            <person name="Fudal I."/>
            <person name="Goodwin S.B."/>
            <person name="Gout L."/>
            <person name="Glaser N."/>
            <person name="Linglin J."/>
            <person name="Kema G.H.J."/>
            <person name="Lapalu N."/>
            <person name="Lawrence C.B."/>
            <person name="May K."/>
            <person name="Meyer M."/>
            <person name="Ollivier B."/>
            <person name="Poulain J."/>
            <person name="Schoch C.L."/>
            <person name="Simon A."/>
            <person name="Spatafora J.W."/>
            <person name="Stachowiak A."/>
            <person name="Turgeon B.G."/>
            <person name="Tyler B.M."/>
            <person name="Vincent D."/>
            <person name="Weissenbach J."/>
            <person name="Amselem J."/>
            <person name="Quesneville H."/>
            <person name="Oliver R.P."/>
            <person name="Wincker P."/>
            <person name="Balesdent M.-H."/>
            <person name="Howlett B.J."/>
        </authorList>
    </citation>
    <scope>NUCLEOTIDE SEQUENCE [LARGE SCALE GENOMIC DNA]</scope>
    <source>
        <strain evidence="2">JN3 / isolate v23.1.3 / race Av1-4-5-6-7-8</strain>
    </source>
</reference>
<dbReference type="PANTHER" id="PTHR38790">
    <property type="entry name" value="2EXR DOMAIN-CONTAINING PROTEIN-RELATED"/>
    <property type="match status" value="1"/>
</dbReference>
<dbReference type="HOGENOM" id="CLU_1482233_0_0_1"/>
<dbReference type="OrthoDB" id="5413827at2759"/>
<dbReference type="PANTHER" id="PTHR38790:SF4">
    <property type="entry name" value="2EXR DOMAIN-CONTAINING PROTEIN"/>
    <property type="match status" value="1"/>
</dbReference>
<organism evidence="2">
    <name type="scientific">Leptosphaeria maculans (strain JN3 / isolate v23.1.3 / race Av1-4-5-6-7-8)</name>
    <name type="common">Blackleg fungus</name>
    <name type="synonym">Phoma lingam</name>
    <dbReference type="NCBI Taxonomy" id="985895"/>
    <lineage>
        <taxon>Eukaryota</taxon>
        <taxon>Fungi</taxon>
        <taxon>Dikarya</taxon>
        <taxon>Ascomycota</taxon>
        <taxon>Pezizomycotina</taxon>
        <taxon>Dothideomycetes</taxon>
        <taxon>Pleosporomycetidae</taxon>
        <taxon>Pleosporales</taxon>
        <taxon>Pleosporineae</taxon>
        <taxon>Leptosphaeriaceae</taxon>
        <taxon>Plenodomus</taxon>
        <taxon>Plenodomus lingam/Leptosphaeria maculans species complex</taxon>
    </lineage>
</organism>
<proteinExistence type="predicted"/>
<evidence type="ECO:0000313" key="1">
    <source>
        <dbReference type="EMBL" id="CBX95320.1"/>
    </source>
</evidence>
<protein>
    <submittedName>
        <fullName evidence="1">Predicted protein</fullName>
    </submittedName>
</protein>
<accession>E4ZXB0</accession>
<keyword evidence="2" id="KW-1185">Reference proteome</keyword>
<name>E4ZXB0_LEPMJ</name>
<evidence type="ECO:0000313" key="2">
    <source>
        <dbReference type="Proteomes" id="UP000002668"/>
    </source>
</evidence>